<feature type="domain" description="GS beta-grasp" evidence="3">
    <location>
        <begin position="463"/>
        <end position="557"/>
    </location>
</feature>
<dbReference type="GeneID" id="10028171"/>
<evidence type="ECO:0000313" key="6">
    <source>
        <dbReference type="Proteomes" id="UP000002669"/>
    </source>
</evidence>
<comment type="similarity">
    <text evidence="1 2">Belongs to the glutamine synthetase family.</text>
</comment>
<name>E4UW36_ARTGP</name>
<dbReference type="PROSITE" id="PS51986">
    <property type="entry name" value="GS_BETA_GRASP"/>
    <property type="match status" value="1"/>
</dbReference>
<dbReference type="GO" id="GO:0006542">
    <property type="term" value="P:glutamine biosynthetic process"/>
    <property type="evidence" value="ECO:0007669"/>
    <property type="project" value="InterPro"/>
</dbReference>
<dbReference type="InterPro" id="IPR006680">
    <property type="entry name" value="Amidohydro-rel"/>
</dbReference>
<dbReference type="InterPro" id="IPR032466">
    <property type="entry name" value="Metal_Hydrolase"/>
</dbReference>
<proteinExistence type="inferred from homology"/>
<dbReference type="PANTHER" id="PTHR43383:SF2">
    <property type="entry name" value="AMIDOHYDROLASE 2 FAMILY PROTEIN"/>
    <property type="match status" value="1"/>
</dbReference>
<dbReference type="Proteomes" id="UP000002669">
    <property type="component" value="Unassembled WGS sequence"/>
</dbReference>
<gene>
    <name evidence="5" type="ORF">MGYG_05477</name>
</gene>
<dbReference type="OrthoDB" id="3364440at2759"/>
<dbReference type="SMART" id="SM01230">
    <property type="entry name" value="Gln-synt_C"/>
    <property type="match status" value="1"/>
</dbReference>
<dbReference type="Pfam" id="PF00120">
    <property type="entry name" value="Gln-synt_C"/>
    <property type="match status" value="1"/>
</dbReference>
<dbReference type="HOGENOM" id="CLU_017290_6_3_1"/>
<dbReference type="STRING" id="535722.E4UW36"/>
<dbReference type="Pfam" id="PF04909">
    <property type="entry name" value="Amidohydro_2"/>
    <property type="match status" value="1"/>
</dbReference>
<dbReference type="SUPFAM" id="SSF51556">
    <property type="entry name" value="Metallo-dependent hydrolases"/>
    <property type="match status" value="1"/>
</dbReference>
<dbReference type="InParanoid" id="E4UW36"/>
<evidence type="ECO:0000259" key="4">
    <source>
        <dbReference type="PROSITE" id="PS51987"/>
    </source>
</evidence>
<dbReference type="Gene3D" id="3.20.20.140">
    <property type="entry name" value="Metal-dependent hydrolases"/>
    <property type="match status" value="1"/>
</dbReference>
<sequence>MSDIQALRRLIRSHPLIDNHAHNILSAEYAADYDRYPLESVVSEAQGDSLLEDGCRALPHIRATRQLAELYGCTDELEALKIARAEAIVSDYDQLVKKCLHGTHMLLIDDGLSLEHSKPYEWHDRFTTGPTKRIIRIETLAASISKILLQKAINDEIDIPGAEDENGLILEKYSSTKLLSVFEVAFKNRIREYLEDVEIAGFKSVICYRSGLAVKKPATNDVFTSFNSYFHTLSTEGNGRVDSKPLNDHLVLMVLIVLQQHHLATGKTKPIQFHTGLGDSDIELTQSDPALLQSVIEEFQTVNFVLLHSSYPFTRQAGYLASTYKNVYLDLGEVFPMISRDGQLAVVRQALELVPTSKLLWSTDGHFHPETFWLANLQFRQALETVFTEYVYKGDFNVSYAMTSVTDILFNNSNKLYNLEQTVSFETLMGLQWDTETTLPELFAQRPQESILQTAQRFTSTYENIDFYWLQFVDYTATVRVRMLPASQFHQVLQGKSLGITMALTNLLQNDTLGEPGALTAGQFILRPDVTTLSPNLKRSGSPNSATVMTFWRNAYGRPLEGCPRFTLQNLVDKCKSEFGISLLVGFEVEVVFMKPSGAKRDHRYNYLEDEDYFTPLTLNHSWSNMTSDARTALPLVEEIASELLALGIEIEQFHAESSPGQFEFVLPPSRPVASVDILIKARQVIVTVAERYGVRATLYPRPSPSHAGTASHAHISISPASRENYFLAGMLKHFPSILAFTFPQDACYERVLPGIWAGGVWVAWGDQNRETPIRKIHDGHWEIKSMDGMSNPYLAMAAIIGAGYLGLKNHTRLEVKACNVDPVELSDVERRELGITTPMPKSIDESIAALEDNTALQELLGKVFVKRYIAVRKGEQKMLKSMSEAKRRNWLIEKY</sequence>
<protein>
    <submittedName>
        <fullName evidence="5">Uncharacterized protein</fullName>
    </submittedName>
</protein>
<dbReference type="RefSeq" id="XP_003172895.1">
    <property type="nucleotide sequence ID" value="XM_003172847.1"/>
</dbReference>
<dbReference type="VEuPathDB" id="FungiDB:MGYG_05477"/>
<evidence type="ECO:0000256" key="2">
    <source>
        <dbReference type="RuleBase" id="RU000384"/>
    </source>
</evidence>
<dbReference type="InterPro" id="IPR008147">
    <property type="entry name" value="Gln_synt_N"/>
</dbReference>
<dbReference type="GO" id="GO:0004356">
    <property type="term" value="F:glutamine synthetase activity"/>
    <property type="evidence" value="ECO:0007669"/>
    <property type="project" value="InterPro"/>
</dbReference>
<dbReference type="OMA" id="LEGCPRT"/>
<organism evidence="6">
    <name type="scientific">Arthroderma gypseum (strain ATCC MYA-4604 / CBS 118893)</name>
    <name type="common">Microsporum gypseum</name>
    <dbReference type="NCBI Taxonomy" id="535722"/>
    <lineage>
        <taxon>Eukaryota</taxon>
        <taxon>Fungi</taxon>
        <taxon>Dikarya</taxon>
        <taxon>Ascomycota</taxon>
        <taxon>Pezizomycotina</taxon>
        <taxon>Eurotiomycetes</taxon>
        <taxon>Eurotiomycetidae</taxon>
        <taxon>Onygenales</taxon>
        <taxon>Arthrodermataceae</taxon>
        <taxon>Nannizzia</taxon>
    </lineage>
</organism>
<dbReference type="InterPro" id="IPR008146">
    <property type="entry name" value="Gln_synth_cat_dom"/>
</dbReference>
<dbReference type="FunFam" id="3.30.590.10:FF:000013">
    <property type="entry name" value="Related to fluG protein"/>
    <property type="match status" value="1"/>
</dbReference>
<dbReference type="AlphaFoldDB" id="E4UW36"/>
<dbReference type="PROSITE" id="PS51987">
    <property type="entry name" value="GS_CATALYTIC"/>
    <property type="match status" value="1"/>
</dbReference>
<accession>E4UW36</accession>
<keyword evidence="6" id="KW-1185">Reference proteome</keyword>
<dbReference type="eggNOG" id="KOG0683">
    <property type="taxonomic scope" value="Eukaryota"/>
</dbReference>
<dbReference type="GO" id="GO:0016787">
    <property type="term" value="F:hydrolase activity"/>
    <property type="evidence" value="ECO:0007669"/>
    <property type="project" value="InterPro"/>
</dbReference>
<feature type="domain" description="GS catalytic" evidence="4">
    <location>
        <begin position="564"/>
        <end position="896"/>
    </location>
</feature>
<evidence type="ECO:0000259" key="3">
    <source>
        <dbReference type="PROSITE" id="PS51986"/>
    </source>
</evidence>
<dbReference type="SUPFAM" id="SSF55931">
    <property type="entry name" value="Glutamine synthetase/guanido kinase"/>
    <property type="match status" value="1"/>
</dbReference>
<dbReference type="EMBL" id="DS989825">
    <property type="protein sequence ID" value="EFR02484.1"/>
    <property type="molecule type" value="Genomic_DNA"/>
</dbReference>
<evidence type="ECO:0000256" key="1">
    <source>
        <dbReference type="PROSITE-ProRule" id="PRU01330"/>
    </source>
</evidence>
<dbReference type="Gene3D" id="3.30.590.10">
    <property type="entry name" value="Glutamine synthetase/guanido kinase, catalytic domain"/>
    <property type="match status" value="1"/>
</dbReference>
<reference evidence="6" key="1">
    <citation type="journal article" date="2012" name="MBio">
        <title>Comparative genome analysis of Trichophyton rubrum and related dermatophytes reveals candidate genes involved in infection.</title>
        <authorList>
            <person name="Martinez D.A."/>
            <person name="Oliver B.G."/>
            <person name="Graeser Y."/>
            <person name="Goldberg J.M."/>
            <person name="Li W."/>
            <person name="Martinez-Rossi N.M."/>
            <person name="Monod M."/>
            <person name="Shelest E."/>
            <person name="Barton R.C."/>
            <person name="Birch E."/>
            <person name="Brakhage A.A."/>
            <person name="Chen Z."/>
            <person name="Gurr S.J."/>
            <person name="Heiman D."/>
            <person name="Heitman J."/>
            <person name="Kosti I."/>
            <person name="Rossi A."/>
            <person name="Saif S."/>
            <person name="Samalova M."/>
            <person name="Saunders C.W."/>
            <person name="Shea T."/>
            <person name="Summerbell R.C."/>
            <person name="Xu J."/>
            <person name="Young S."/>
            <person name="Zeng Q."/>
            <person name="Birren B.W."/>
            <person name="Cuomo C.A."/>
            <person name="White T.C."/>
        </authorList>
    </citation>
    <scope>NUCLEOTIDE SEQUENCE [LARGE SCALE GENOMIC DNA]</scope>
    <source>
        <strain evidence="6">ATCC MYA-4604 / CBS 118893</strain>
    </source>
</reference>
<dbReference type="PANTHER" id="PTHR43383">
    <property type="entry name" value="NODULIN 6"/>
    <property type="match status" value="1"/>
</dbReference>
<evidence type="ECO:0000313" key="5">
    <source>
        <dbReference type="EMBL" id="EFR02484.1"/>
    </source>
</evidence>
<dbReference type="InterPro" id="IPR014746">
    <property type="entry name" value="Gln_synth/guanido_kin_cat_dom"/>
</dbReference>